<keyword evidence="1" id="KW-0812">Transmembrane</keyword>
<protein>
    <submittedName>
        <fullName evidence="2">Uncharacterized protein</fullName>
    </submittedName>
</protein>
<organism evidence="2 3">
    <name type="scientific">Sorangium cellulosum</name>
    <name type="common">Polyangium cellulosum</name>
    <dbReference type="NCBI Taxonomy" id="56"/>
    <lineage>
        <taxon>Bacteria</taxon>
        <taxon>Pseudomonadati</taxon>
        <taxon>Myxococcota</taxon>
        <taxon>Polyangia</taxon>
        <taxon>Polyangiales</taxon>
        <taxon>Polyangiaceae</taxon>
        <taxon>Sorangium</taxon>
    </lineage>
</organism>
<dbReference type="AlphaFoldDB" id="A0A150T9Z7"/>
<evidence type="ECO:0000256" key="1">
    <source>
        <dbReference type="SAM" id="Phobius"/>
    </source>
</evidence>
<proteinExistence type="predicted"/>
<feature type="non-terminal residue" evidence="2">
    <location>
        <position position="1"/>
    </location>
</feature>
<reference evidence="2 3" key="1">
    <citation type="submission" date="2014-02" db="EMBL/GenBank/DDBJ databases">
        <title>The small core and large imbalanced accessory genome model reveals a collaborative survival strategy of Sorangium cellulosum strains in nature.</title>
        <authorList>
            <person name="Han K."/>
            <person name="Peng R."/>
            <person name="Blom J."/>
            <person name="Li Y.-Z."/>
        </authorList>
    </citation>
    <scope>NUCLEOTIDE SEQUENCE [LARGE SCALE GENOMIC DNA]</scope>
    <source>
        <strain evidence="2 3">So0007-03</strain>
    </source>
</reference>
<keyword evidence="1" id="KW-1133">Transmembrane helix</keyword>
<accession>A0A150T9Z7</accession>
<name>A0A150T9Z7_SORCE</name>
<evidence type="ECO:0000313" key="2">
    <source>
        <dbReference type="EMBL" id="KYG01523.1"/>
    </source>
</evidence>
<gene>
    <name evidence="2" type="ORF">BE21_05970</name>
</gene>
<sequence>SGYAPPPGYAPPGYAPPADYASYASSFILGMPRTLPFKEGEPAPQGYRLETQKSRRLLVAGSIVLGTAWALAALTAGSILSEGESEAGSYAPLFVPVGGPFITLATGEDVDFSDDGGRVAGSLVLLNGLTQVTGFALLVAGLASNPKVWVRHDIPRNTSLHAPELLVGPTGGTLRVRF</sequence>
<feature type="transmembrane region" description="Helical" evidence="1">
    <location>
        <begin position="57"/>
        <end position="80"/>
    </location>
</feature>
<keyword evidence="1" id="KW-0472">Membrane</keyword>
<feature type="transmembrane region" description="Helical" evidence="1">
    <location>
        <begin position="119"/>
        <end position="143"/>
    </location>
</feature>
<dbReference type="EMBL" id="JEME01003270">
    <property type="protein sequence ID" value="KYG01523.1"/>
    <property type="molecule type" value="Genomic_DNA"/>
</dbReference>
<comment type="caution">
    <text evidence="2">The sequence shown here is derived from an EMBL/GenBank/DDBJ whole genome shotgun (WGS) entry which is preliminary data.</text>
</comment>
<evidence type="ECO:0000313" key="3">
    <source>
        <dbReference type="Proteomes" id="UP000075502"/>
    </source>
</evidence>
<dbReference type="Proteomes" id="UP000075502">
    <property type="component" value="Unassembled WGS sequence"/>
</dbReference>